<dbReference type="AlphaFoldDB" id="A0A120A1Z5"/>
<reference evidence="3 4" key="1">
    <citation type="journal article" date="2019" name="Nat. Med.">
        <title>A library of human gut bacterial isolates paired with longitudinal multiomics data enables mechanistic microbiome research.</title>
        <authorList>
            <person name="Poyet M."/>
            <person name="Groussin M."/>
            <person name="Gibbons S.M."/>
            <person name="Avila-Pacheco J."/>
            <person name="Jiang X."/>
            <person name="Kearney S.M."/>
            <person name="Perrotta A.R."/>
            <person name="Berdy B."/>
            <person name="Zhao S."/>
            <person name="Lieberman T.D."/>
            <person name="Swanson P.K."/>
            <person name="Smith M."/>
            <person name="Roesemann S."/>
            <person name="Alexander J.E."/>
            <person name="Rich S.A."/>
            <person name="Livny J."/>
            <person name="Vlamakis H."/>
            <person name="Clish C."/>
            <person name="Bullock K."/>
            <person name="Deik A."/>
            <person name="Scott J."/>
            <person name="Pierce K.A."/>
            <person name="Xavier R.J."/>
            <person name="Alm E.J."/>
        </authorList>
    </citation>
    <scope>NUCLEOTIDE SEQUENCE [LARGE SCALE GENOMIC DNA]</scope>
    <source>
        <strain evidence="3 4">BIOML-A6</strain>
    </source>
</reference>
<accession>A0A120A1Z5</accession>
<dbReference type="Proteomes" id="UP000448877">
    <property type="component" value="Unassembled WGS sequence"/>
</dbReference>
<feature type="domain" description="DUF3868" evidence="2">
    <location>
        <begin position="9"/>
        <end position="101"/>
    </location>
</feature>
<dbReference type="Gene3D" id="3.30.1330.60">
    <property type="entry name" value="OmpA-like domain"/>
    <property type="match status" value="1"/>
</dbReference>
<evidence type="ECO:0000259" key="2">
    <source>
        <dbReference type="Pfam" id="PF12984"/>
    </source>
</evidence>
<dbReference type="EMBL" id="VVYV01000029">
    <property type="protein sequence ID" value="KAA5415960.1"/>
    <property type="molecule type" value="Genomic_DNA"/>
</dbReference>
<dbReference type="RefSeq" id="WP_060408243.1">
    <property type="nucleotide sequence ID" value="NZ_CABMLT010000016.1"/>
</dbReference>
<evidence type="ECO:0000313" key="3">
    <source>
        <dbReference type="EMBL" id="KAA5415960.1"/>
    </source>
</evidence>
<dbReference type="STRING" id="246787.BcellWH2_00443"/>
<organism evidence="3 4">
    <name type="scientific">Bacteroides cellulosilyticus</name>
    <dbReference type="NCBI Taxonomy" id="246787"/>
    <lineage>
        <taxon>Bacteria</taxon>
        <taxon>Pseudomonadati</taxon>
        <taxon>Bacteroidota</taxon>
        <taxon>Bacteroidia</taxon>
        <taxon>Bacteroidales</taxon>
        <taxon>Bacteroidaceae</taxon>
        <taxon>Bacteroides</taxon>
    </lineage>
</organism>
<name>A0A120A1Z5_9BACE</name>
<dbReference type="Gene3D" id="1.25.40.10">
    <property type="entry name" value="Tetratricopeptide repeat domain"/>
    <property type="match status" value="1"/>
</dbReference>
<keyword evidence="1" id="KW-0732">Signal</keyword>
<feature type="chain" id="PRO_5030020472" evidence="1">
    <location>
        <begin position="21"/>
        <end position="479"/>
    </location>
</feature>
<gene>
    <name evidence="3" type="ORF">F2Y81_16470</name>
</gene>
<protein>
    <submittedName>
        <fullName evidence="3">DUF3868 domain-containing protein</fullName>
    </submittedName>
</protein>
<evidence type="ECO:0000313" key="4">
    <source>
        <dbReference type="Proteomes" id="UP000448877"/>
    </source>
</evidence>
<sequence length="479" mass="54389">MKKILIYSVLCLIAALPVSAQKFYKDAINITNASLWQQGESLYINMQMDMRNLKVSNDRTLTLTPVLTGPDNNVVLPEIVINGRRRQKAYLRAMALDKATNIEIPYNTQEVLNYTQVIPYEPWMENAYLNLEEDLCGCGGHQEVLTQEMIMNGVSTETKRLAALQPVPSYIQPKAEVVKARSEQYEAYLDFPVGKSVILPDFMNNQTELRNIREMFNKVQNDKKLTITGVYIEGFASPEGPLKLNEQLSKSRAEALKKYLSVHEQIPANLYNVSFGGENWEGLVKALEASNTKEKTEFLNIIRNTSDIARRKEEIKRVGGGAPYRTMLKELYPALRKVNCRIDYTIANFKVDEGKEIIKTQPQYLSLNEMYLVANSYPKGGDDFIKVFDIAVRMYPDDEVANLNAAAVALSKKDLPDARKYLDKSNKQTAEYANNNGIYYLLSGNKDQAIVEFTKVARNGNEAARYNLEEIEKVIKIKK</sequence>
<dbReference type="eggNOG" id="COG2885">
    <property type="taxonomic scope" value="Bacteria"/>
</dbReference>
<dbReference type="SUPFAM" id="SSF48452">
    <property type="entry name" value="TPR-like"/>
    <property type="match status" value="1"/>
</dbReference>
<dbReference type="Pfam" id="PF12984">
    <property type="entry name" value="DUF3868"/>
    <property type="match status" value="1"/>
</dbReference>
<dbReference type="InterPro" id="IPR024480">
    <property type="entry name" value="DUF3868"/>
</dbReference>
<proteinExistence type="predicted"/>
<dbReference type="SUPFAM" id="SSF103088">
    <property type="entry name" value="OmpA-like"/>
    <property type="match status" value="1"/>
</dbReference>
<dbReference type="InterPro" id="IPR011990">
    <property type="entry name" value="TPR-like_helical_dom_sf"/>
</dbReference>
<evidence type="ECO:0000256" key="1">
    <source>
        <dbReference type="SAM" id="SignalP"/>
    </source>
</evidence>
<feature type="signal peptide" evidence="1">
    <location>
        <begin position="1"/>
        <end position="20"/>
    </location>
</feature>
<comment type="caution">
    <text evidence="3">The sequence shown here is derived from an EMBL/GenBank/DDBJ whole genome shotgun (WGS) entry which is preliminary data.</text>
</comment>
<dbReference type="InterPro" id="IPR036737">
    <property type="entry name" value="OmpA-like_sf"/>
</dbReference>